<evidence type="ECO:0000259" key="1">
    <source>
        <dbReference type="Pfam" id="PF12215"/>
    </source>
</evidence>
<feature type="non-terminal residue" evidence="2">
    <location>
        <position position="161"/>
    </location>
</feature>
<proteinExistence type="predicted"/>
<protein>
    <recommendedName>
        <fullName evidence="1">Glycosyl-hydrolase family 116 N-terminal domain-containing protein</fullName>
    </recommendedName>
</protein>
<sequence>MNRNLKLLFWLGMLTVSLESAAAREFNGVYEGHNMDHVAFPVGGIGTGMICFEGTGAISHVSLHHVPDLFHEPCTFAAICVKGVENGSKVLEANVPEYKKYGRLNGGMGVGGTTWGLPRFDEGRFSARFPFAQLDLHDNDLPLDVSIVAWNPFIPNDEDNS</sequence>
<name>K1T0T3_9ZZZZ</name>
<accession>K1T0T3</accession>
<comment type="caution">
    <text evidence="2">The sequence shown here is derived from an EMBL/GenBank/DDBJ whole genome shotgun (WGS) entry which is preliminary data.</text>
</comment>
<dbReference type="InterPro" id="IPR024462">
    <property type="entry name" value="GH116_N"/>
</dbReference>
<evidence type="ECO:0000313" key="2">
    <source>
        <dbReference type="EMBL" id="EKC61314.1"/>
    </source>
</evidence>
<dbReference type="Pfam" id="PF12215">
    <property type="entry name" value="Glyco_hydr_116N"/>
    <property type="match status" value="1"/>
</dbReference>
<dbReference type="AlphaFoldDB" id="K1T0T3"/>
<dbReference type="EMBL" id="AJWZ01005891">
    <property type="protein sequence ID" value="EKC61314.1"/>
    <property type="molecule type" value="Genomic_DNA"/>
</dbReference>
<organism evidence="2">
    <name type="scientific">human gut metagenome</name>
    <dbReference type="NCBI Taxonomy" id="408170"/>
    <lineage>
        <taxon>unclassified sequences</taxon>
        <taxon>metagenomes</taxon>
        <taxon>organismal metagenomes</taxon>
    </lineage>
</organism>
<reference evidence="2" key="1">
    <citation type="journal article" date="2013" name="Environ. Microbiol.">
        <title>Microbiota from the distal guts of lean and obese adolescents exhibit partial functional redundancy besides clear differences in community structure.</title>
        <authorList>
            <person name="Ferrer M."/>
            <person name="Ruiz A."/>
            <person name="Lanza F."/>
            <person name="Haange S.B."/>
            <person name="Oberbach A."/>
            <person name="Till H."/>
            <person name="Bargiela R."/>
            <person name="Campoy C."/>
            <person name="Segura M.T."/>
            <person name="Richter M."/>
            <person name="von Bergen M."/>
            <person name="Seifert J."/>
            <person name="Suarez A."/>
        </authorList>
    </citation>
    <scope>NUCLEOTIDE SEQUENCE</scope>
</reference>
<feature type="domain" description="Glycosyl-hydrolase family 116 N-terminal" evidence="1">
    <location>
        <begin position="39"/>
        <end position="161"/>
    </location>
</feature>
<gene>
    <name evidence="2" type="ORF">OBE_08543</name>
</gene>